<organism evidence="2 3">
    <name type="scientific">Chryseobacterium hagamense</name>
    <dbReference type="NCBI Taxonomy" id="395935"/>
    <lineage>
        <taxon>Bacteria</taxon>
        <taxon>Pseudomonadati</taxon>
        <taxon>Bacteroidota</taxon>
        <taxon>Flavobacteriia</taxon>
        <taxon>Flavobacteriales</taxon>
        <taxon>Weeksellaceae</taxon>
        <taxon>Chryseobacterium group</taxon>
        <taxon>Chryseobacterium</taxon>
    </lineage>
</organism>
<dbReference type="InterPro" id="IPR032710">
    <property type="entry name" value="NTF2-like_dom_sf"/>
</dbReference>
<dbReference type="Proteomes" id="UP000321863">
    <property type="component" value="Unassembled WGS sequence"/>
</dbReference>
<dbReference type="Pfam" id="PF14534">
    <property type="entry name" value="DUF4440"/>
    <property type="match status" value="1"/>
</dbReference>
<dbReference type="Gene3D" id="3.10.450.50">
    <property type="match status" value="1"/>
</dbReference>
<dbReference type="EMBL" id="BJYJ01000003">
    <property type="protein sequence ID" value="GEN75283.1"/>
    <property type="molecule type" value="Genomic_DNA"/>
</dbReference>
<dbReference type="InterPro" id="IPR027843">
    <property type="entry name" value="DUF4440"/>
</dbReference>
<evidence type="ECO:0000313" key="3">
    <source>
        <dbReference type="Proteomes" id="UP000321863"/>
    </source>
</evidence>
<name>A0A511YJE4_9FLAO</name>
<sequence>MQSIAQFLCLNNLIKPTLFDMTKKIIFTLLFLTVTAVSAQKKGDPEMVAEASEKLRLAMVSGEPSALRSLILPELTYGHSGGHIDDAQEFVEKLVSKKSDFVTIDITNQTVNIVGNTAIVRHHFHATTADLGKAPGEVTLDILLVWAKVKNNWKLLARQAVKAEKKK</sequence>
<accession>A0A511YJE4</accession>
<dbReference type="AlphaFoldDB" id="A0A511YJE4"/>
<evidence type="ECO:0000313" key="2">
    <source>
        <dbReference type="EMBL" id="GEN75283.1"/>
    </source>
</evidence>
<dbReference type="SUPFAM" id="SSF54427">
    <property type="entry name" value="NTF2-like"/>
    <property type="match status" value="1"/>
</dbReference>
<evidence type="ECO:0000259" key="1">
    <source>
        <dbReference type="Pfam" id="PF14534"/>
    </source>
</evidence>
<gene>
    <name evidence="2" type="ORF">CHA01nite_10230</name>
</gene>
<keyword evidence="3" id="KW-1185">Reference proteome</keyword>
<reference evidence="2 3" key="1">
    <citation type="submission" date="2019-07" db="EMBL/GenBank/DDBJ databases">
        <title>Whole genome shotgun sequence of Chryseobacterium hagamense NBRC 105253.</title>
        <authorList>
            <person name="Hosoyama A."/>
            <person name="Uohara A."/>
            <person name="Ohji S."/>
            <person name="Ichikawa N."/>
        </authorList>
    </citation>
    <scope>NUCLEOTIDE SEQUENCE [LARGE SCALE GENOMIC DNA]</scope>
    <source>
        <strain evidence="2 3">NBRC 105253</strain>
    </source>
</reference>
<feature type="domain" description="DUF4440" evidence="1">
    <location>
        <begin position="49"/>
        <end position="155"/>
    </location>
</feature>
<proteinExistence type="predicted"/>
<protein>
    <recommendedName>
        <fullName evidence="1">DUF4440 domain-containing protein</fullName>
    </recommendedName>
</protein>
<comment type="caution">
    <text evidence="2">The sequence shown here is derived from an EMBL/GenBank/DDBJ whole genome shotgun (WGS) entry which is preliminary data.</text>
</comment>